<comment type="caution">
    <text evidence="4">The sequence shown here is derived from an EMBL/GenBank/DDBJ whole genome shotgun (WGS) entry which is preliminary data.</text>
</comment>
<dbReference type="PANTHER" id="PTHR24278">
    <property type="entry name" value="COAGULATION FACTOR"/>
    <property type="match status" value="1"/>
</dbReference>
<dbReference type="FunFam" id="4.10.740.10:FF:000001">
    <property type="entry name" value="vitamin K-dependent protein S"/>
    <property type="match status" value="1"/>
</dbReference>
<evidence type="ECO:0000256" key="2">
    <source>
        <dbReference type="SAM" id="Phobius"/>
    </source>
</evidence>
<feature type="domain" description="Gla" evidence="3">
    <location>
        <begin position="78"/>
        <end position="124"/>
    </location>
</feature>
<evidence type="ECO:0000256" key="1">
    <source>
        <dbReference type="ARBA" id="ARBA00023157"/>
    </source>
</evidence>
<dbReference type="PROSITE" id="PS00011">
    <property type="entry name" value="GLA_1"/>
    <property type="match status" value="1"/>
</dbReference>
<protein>
    <recommendedName>
        <fullName evidence="3">Gla domain-containing protein</fullName>
    </recommendedName>
</protein>
<dbReference type="InterPro" id="IPR035972">
    <property type="entry name" value="GLA-like_dom_SF"/>
</dbReference>
<dbReference type="GO" id="GO:0005615">
    <property type="term" value="C:extracellular space"/>
    <property type="evidence" value="ECO:0007669"/>
    <property type="project" value="TreeGrafter"/>
</dbReference>
<keyword evidence="2" id="KW-1133">Transmembrane helix</keyword>
<dbReference type="PANTHER" id="PTHR24278:SF40">
    <property type="entry name" value="COAGULATION FACTOR VII-LIKE"/>
    <property type="match status" value="1"/>
</dbReference>
<dbReference type="InterPro" id="IPR000294">
    <property type="entry name" value="GLA_domain"/>
</dbReference>
<dbReference type="PRINTS" id="PR00001">
    <property type="entry name" value="GLABLOOD"/>
</dbReference>
<dbReference type="InterPro" id="IPR017857">
    <property type="entry name" value="Coagulation_fac-like_Gla_dom"/>
</dbReference>
<sequence length="160" mass="18825">MSRIHQFSQRRRDGETDRLGWIWQVLTVLTVLTVLLAGHFWIMLELKPAVLLLLLLHGCLAQHVFWSSQRASQVLVRSRRANLGYFEELKPGRECVEEICDYEEAREVFEQPDTTESFWCRYLECGGAWTTLRTRGRINVIRKCITPVKLWCVLRHIDPL</sequence>
<evidence type="ECO:0000313" key="5">
    <source>
        <dbReference type="Proteomes" id="UP000465112"/>
    </source>
</evidence>
<reference evidence="4 5" key="1">
    <citation type="submission" date="2019-06" db="EMBL/GenBank/DDBJ databases">
        <title>A chromosome-scale genome assembly of the European perch, Perca fluviatilis.</title>
        <authorList>
            <person name="Roques C."/>
            <person name="Zahm M."/>
            <person name="Cabau C."/>
            <person name="Klopp C."/>
            <person name="Bouchez O."/>
            <person name="Donnadieu C."/>
            <person name="Kuhl H."/>
            <person name="Gislard M."/>
            <person name="Guendouz S."/>
            <person name="Journot L."/>
            <person name="Haffray P."/>
            <person name="Bestin A."/>
            <person name="Morvezen R."/>
            <person name="Feron R."/>
            <person name="Wen M."/>
            <person name="Jouanno E."/>
            <person name="Herpin A."/>
            <person name="Schartl M."/>
            <person name="Postlethwait J."/>
            <person name="Schaerlinger B."/>
            <person name="Chardard D."/>
            <person name="Lecocq T."/>
            <person name="Poncet C."/>
            <person name="Jaffrelo L."/>
            <person name="Lampietro C."/>
            <person name="Guiguen Y."/>
        </authorList>
    </citation>
    <scope>NUCLEOTIDE SEQUENCE [LARGE SCALE GENOMIC DNA]</scope>
    <source>
        <tissue evidence="4">Blood</tissue>
    </source>
</reference>
<proteinExistence type="predicted"/>
<organism evidence="4 5">
    <name type="scientific">Perca fluviatilis</name>
    <name type="common">European perch</name>
    <dbReference type="NCBI Taxonomy" id="8168"/>
    <lineage>
        <taxon>Eukaryota</taxon>
        <taxon>Metazoa</taxon>
        <taxon>Chordata</taxon>
        <taxon>Craniata</taxon>
        <taxon>Vertebrata</taxon>
        <taxon>Euteleostomi</taxon>
        <taxon>Actinopterygii</taxon>
        <taxon>Neopterygii</taxon>
        <taxon>Teleostei</taxon>
        <taxon>Neoteleostei</taxon>
        <taxon>Acanthomorphata</taxon>
        <taxon>Eupercaria</taxon>
        <taxon>Perciformes</taxon>
        <taxon>Percoidei</taxon>
        <taxon>Percidae</taxon>
        <taxon>Percinae</taxon>
        <taxon>Perca</taxon>
    </lineage>
</organism>
<dbReference type="InterPro" id="IPR050442">
    <property type="entry name" value="Peptidase_S1_coag_factors"/>
</dbReference>
<evidence type="ECO:0000313" key="4">
    <source>
        <dbReference type="EMBL" id="KAF1382099.1"/>
    </source>
</evidence>
<evidence type="ECO:0000259" key="3">
    <source>
        <dbReference type="PROSITE" id="PS50998"/>
    </source>
</evidence>
<dbReference type="AlphaFoldDB" id="A0A6A5EUM7"/>
<keyword evidence="2" id="KW-0812">Transmembrane</keyword>
<accession>A0A6A5EUM7</accession>
<keyword evidence="1" id="KW-1015">Disulfide bond</keyword>
<dbReference type="SUPFAM" id="SSF57630">
    <property type="entry name" value="GLA-domain"/>
    <property type="match status" value="1"/>
</dbReference>
<dbReference type="Proteomes" id="UP000465112">
    <property type="component" value="Chromosome 13"/>
</dbReference>
<dbReference type="PROSITE" id="PS50998">
    <property type="entry name" value="GLA_2"/>
    <property type="match status" value="1"/>
</dbReference>
<gene>
    <name evidence="4" type="ORF">PFLUV_G00160930</name>
</gene>
<dbReference type="EMBL" id="VHII01000013">
    <property type="protein sequence ID" value="KAF1382099.1"/>
    <property type="molecule type" value="Genomic_DNA"/>
</dbReference>
<dbReference type="GO" id="GO:0005509">
    <property type="term" value="F:calcium ion binding"/>
    <property type="evidence" value="ECO:0007669"/>
    <property type="project" value="InterPro"/>
</dbReference>
<dbReference type="SMART" id="SM00069">
    <property type="entry name" value="GLA"/>
    <property type="match status" value="1"/>
</dbReference>
<dbReference type="Gene3D" id="4.10.740.10">
    <property type="entry name" value="Coagulation Factor IX"/>
    <property type="match status" value="1"/>
</dbReference>
<keyword evidence="5" id="KW-1185">Reference proteome</keyword>
<dbReference type="Pfam" id="PF00594">
    <property type="entry name" value="Gla"/>
    <property type="match status" value="1"/>
</dbReference>
<keyword evidence="2" id="KW-0472">Membrane</keyword>
<name>A0A6A5EUM7_PERFL</name>
<feature type="transmembrane region" description="Helical" evidence="2">
    <location>
        <begin position="21"/>
        <end position="42"/>
    </location>
</feature>